<dbReference type="AlphaFoldDB" id="A0A7Y6ULE5"/>
<protein>
    <submittedName>
        <fullName evidence="1">Glycosyltransferase</fullName>
    </submittedName>
</protein>
<dbReference type="Pfam" id="PF13692">
    <property type="entry name" value="Glyco_trans_1_4"/>
    <property type="match status" value="1"/>
</dbReference>
<gene>
    <name evidence="1" type="ORF">HT585_03025</name>
</gene>
<sequence length="411" mass="44707">MTFGKMHLILVSSLVPVDKPASGFDIANRAVLDGLLALGHRVSVVGFLQPGRKPAPGCEMHLLGELEVTNAKVGRRQKLSWLSAAFLNRTSVSSAKMLGVPAGRIQSILDGLAPFDGVVLNSVQLPAAFAQVFRPYPSIYVAHNVEADSALENAERAKGAFERYLFRREASYLERYEQQLAQNAVALWTFAEADRLGFGRAVSDRAFVVPLVTSWDAPILPDVERQHDLGLIGTWSWRPNRIGLDWFLDQVVPYLPRDMSIAVAGQLEGTPAVSHPGIRFVGRVPDARAFVAAGAVVPLISRGGTGVQLKSIETFELGMPAVATQASLRGIETVPANCAPTDDPREFARLLTEKVDRARDGLSQRLDGAVFHEAQKARMLQVMRAVLPRFSASGSTAKERPRLTLRDGGRS</sequence>
<evidence type="ECO:0000313" key="2">
    <source>
        <dbReference type="Proteomes" id="UP000520198"/>
    </source>
</evidence>
<reference evidence="1 2" key="1">
    <citation type="submission" date="2020-06" db="EMBL/GenBank/DDBJ databases">
        <authorList>
            <person name="Grouzdev D.S."/>
        </authorList>
    </citation>
    <scope>NUCLEOTIDE SEQUENCE [LARGE SCALE GENOMIC DNA]</scope>
    <source>
        <strain evidence="1 2">HO-A22</strain>
    </source>
</reference>
<accession>A0A7Y6ULE5</accession>
<dbReference type="Proteomes" id="UP000520198">
    <property type="component" value="Unassembled WGS sequence"/>
</dbReference>
<dbReference type="GO" id="GO:0016740">
    <property type="term" value="F:transferase activity"/>
    <property type="evidence" value="ECO:0007669"/>
    <property type="project" value="UniProtKB-KW"/>
</dbReference>
<organism evidence="1 2">
    <name type="scientific">Ensifer oleiphilus</name>
    <dbReference type="NCBI Taxonomy" id="2742698"/>
    <lineage>
        <taxon>Bacteria</taxon>
        <taxon>Pseudomonadati</taxon>
        <taxon>Pseudomonadota</taxon>
        <taxon>Alphaproteobacteria</taxon>
        <taxon>Hyphomicrobiales</taxon>
        <taxon>Rhizobiaceae</taxon>
        <taxon>Sinorhizobium/Ensifer group</taxon>
        <taxon>Ensifer</taxon>
    </lineage>
</organism>
<dbReference type="SUPFAM" id="SSF53756">
    <property type="entry name" value="UDP-Glycosyltransferase/glycogen phosphorylase"/>
    <property type="match status" value="1"/>
</dbReference>
<name>A0A7Y6ULE5_9HYPH</name>
<evidence type="ECO:0000313" key="1">
    <source>
        <dbReference type="EMBL" id="NVD37814.1"/>
    </source>
</evidence>
<proteinExistence type="predicted"/>
<comment type="caution">
    <text evidence="1">The sequence shown here is derived from an EMBL/GenBank/DDBJ whole genome shotgun (WGS) entry which is preliminary data.</text>
</comment>
<keyword evidence="2" id="KW-1185">Reference proteome</keyword>
<dbReference type="EMBL" id="JABWDU010000001">
    <property type="protein sequence ID" value="NVD37814.1"/>
    <property type="molecule type" value="Genomic_DNA"/>
</dbReference>
<keyword evidence="1" id="KW-0808">Transferase</keyword>
<dbReference type="RefSeq" id="WP_176351541.1">
    <property type="nucleotide sequence ID" value="NZ_JABWDU010000001.1"/>
</dbReference>